<feature type="compositionally biased region" description="Basic and acidic residues" evidence="1">
    <location>
        <begin position="63"/>
        <end position="81"/>
    </location>
</feature>
<reference evidence="2 3" key="1">
    <citation type="submission" date="2021-06" db="EMBL/GenBank/DDBJ databases">
        <title>Caerostris extrusa draft genome.</title>
        <authorList>
            <person name="Kono N."/>
            <person name="Arakawa K."/>
        </authorList>
    </citation>
    <scope>NUCLEOTIDE SEQUENCE [LARGE SCALE GENOMIC DNA]</scope>
</reference>
<feature type="region of interest" description="Disordered" evidence="1">
    <location>
        <begin position="40"/>
        <end position="100"/>
    </location>
</feature>
<dbReference type="Proteomes" id="UP001054945">
    <property type="component" value="Unassembled WGS sequence"/>
</dbReference>
<accession>A0AAV4TDP7</accession>
<keyword evidence="3" id="KW-1185">Reference proteome</keyword>
<feature type="compositionally biased region" description="Polar residues" evidence="1">
    <location>
        <begin position="82"/>
        <end position="95"/>
    </location>
</feature>
<evidence type="ECO:0000313" key="3">
    <source>
        <dbReference type="Proteomes" id="UP001054945"/>
    </source>
</evidence>
<organism evidence="2 3">
    <name type="scientific">Caerostris extrusa</name>
    <name type="common">Bark spider</name>
    <name type="synonym">Caerostris bankana</name>
    <dbReference type="NCBI Taxonomy" id="172846"/>
    <lineage>
        <taxon>Eukaryota</taxon>
        <taxon>Metazoa</taxon>
        <taxon>Ecdysozoa</taxon>
        <taxon>Arthropoda</taxon>
        <taxon>Chelicerata</taxon>
        <taxon>Arachnida</taxon>
        <taxon>Araneae</taxon>
        <taxon>Araneomorphae</taxon>
        <taxon>Entelegynae</taxon>
        <taxon>Araneoidea</taxon>
        <taxon>Araneidae</taxon>
        <taxon>Caerostris</taxon>
    </lineage>
</organism>
<proteinExistence type="predicted"/>
<dbReference type="EMBL" id="BPLR01010919">
    <property type="protein sequence ID" value="GIY43022.1"/>
    <property type="molecule type" value="Genomic_DNA"/>
</dbReference>
<gene>
    <name evidence="2" type="ORF">CEXT_395551</name>
</gene>
<feature type="compositionally biased region" description="Low complexity" evidence="1">
    <location>
        <begin position="48"/>
        <end position="57"/>
    </location>
</feature>
<name>A0AAV4TDP7_CAEEX</name>
<protein>
    <submittedName>
        <fullName evidence="2">Uncharacterized protein</fullName>
    </submittedName>
</protein>
<dbReference type="AlphaFoldDB" id="A0AAV4TDP7"/>
<evidence type="ECO:0000256" key="1">
    <source>
        <dbReference type="SAM" id="MobiDB-lite"/>
    </source>
</evidence>
<sequence length="144" mass="15702">MSNGLCSHLSSSDQFTNLPSSSHFLLFASMFTWIRKISISDSDEDSSSSESSPSTRSRLSRLRITDDVEEEGLHESTKNEVEMSTSAVMSSTSLLEETPEVESFDSEVILADIRKKRTASPTFDPSLPGPSGYGQITCAELVSP</sequence>
<evidence type="ECO:0000313" key="2">
    <source>
        <dbReference type="EMBL" id="GIY43022.1"/>
    </source>
</evidence>
<comment type="caution">
    <text evidence="2">The sequence shown here is derived from an EMBL/GenBank/DDBJ whole genome shotgun (WGS) entry which is preliminary data.</text>
</comment>